<evidence type="ECO:0000313" key="5">
    <source>
        <dbReference type="EMBL" id="KAF2726357.1"/>
    </source>
</evidence>
<dbReference type="SUPFAM" id="SSF51735">
    <property type="entry name" value="NAD(P)-binding Rossmann-fold domains"/>
    <property type="match status" value="1"/>
</dbReference>
<protein>
    <submittedName>
        <fullName evidence="5">NAD(P)-binding protein</fullName>
    </submittedName>
</protein>
<proteinExistence type="inferred from homology"/>
<evidence type="ECO:0000313" key="6">
    <source>
        <dbReference type="Proteomes" id="UP000799441"/>
    </source>
</evidence>
<accession>A0A9P4US48</accession>
<keyword evidence="6" id="KW-1185">Reference proteome</keyword>
<dbReference type="Proteomes" id="UP000799441">
    <property type="component" value="Unassembled WGS sequence"/>
</dbReference>
<dbReference type="InterPro" id="IPR002347">
    <property type="entry name" value="SDR_fam"/>
</dbReference>
<evidence type="ECO:0000256" key="4">
    <source>
        <dbReference type="RuleBase" id="RU000363"/>
    </source>
</evidence>
<dbReference type="PANTHER" id="PTHR24320:SF282">
    <property type="entry name" value="WW DOMAIN-CONTAINING OXIDOREDUCTASE"/>
    <property type="match status" value="1"/>
</dbReference>
<keyword evidence="2" id="KW-0521">NADP</keyword>
<comment type="similarity">
    <text evidence="1 4">Belongs to the short-chain dehydrogenases/reductases (SDR) family.</text>
</comment>
<evidence type="ECO:0000256" key="3">
    <source>
        <dbReference type="ARBA" id="ARBA00023002"/>
    </source>
</evidence>
<dbReference type="PANTHER" id="PTHR24320">
    <property type="entry name" value="RETINOL DEHYDROGENASE"/>
    <property type="match status" value="1"/>
</dbReference>
<dbReference type="PRINTS" id="PR00081">
    <property type="entry name" value="GDHRDH"/>
</dbReference>
<dbReference type="Pfam" id="PF00106">
    <property type="entry name" value="adh_short"/>
    <property type="match status" value="1"/>
</dbReference>
<dbReference type="InterPro" id="IPR036291">
    <property type="entry name" value="NAD(P)-bd_dom_sf"/>
</dbReference>
<name>A0A9P4US48_9PEZI</name>
<comment type="caution">
    <text evidence="5">The sequence shown here is derived from an EMBL/GenBank/DDBJ whole genome shotgun (WGS) entry which is preliminary data.</text>
</comment>
<dbReference type="PRINTS" id="PR00080">
    <property type="entry name" value="SDRFAMILY"/>
</dbReference>
<keyword evidence="3" id="KW-0560">Oxidoreductase</keyword>
<reference evidence="5" key="1">
    <citation type="journal article" date="2020" name="Stud. Mycol.">
        <title>101 Dothideomycetes genomes: a test case for predicting lifestyles and emergence of pathogens.</title>
        <authorList>
            <person name="Haridas S."/>
            <person name="Albert R."/>
            <person name="Binder M."/>
            <person name="Bloem J."/>
            <person name="Labutti K."/>
            <person name="Salamov A."/>
            <person name="Andreopoulos B."/>
            <person name="Baker S."/>
            <person name="Barry K."/>
            <person name="Bills G."/>
            <person name="Bluhm B."/>
            <person name="Cannon C."/>
            <person name="Castanera R."/>
            <person name="Culley D."/>
            <person name="Daum C."/>
            <person name="Ezra D."/>
            <person name="Gonzalez J."/>
            <person name="Henrissat B."/>
            <person name="Kuo A."/>
            <person name="Liang C."/>
            <person name="Lipzen A."/>
            <person name="Lutzoni F."/>
            <person name="Magnuson J."/>
            <person name="Mondo S."/>
            <person name="Nolan M."/>
            <person name="Ohm R."/>
            <person name="Pangilinan J."/>
            <person name="Park H.-J."/>
            <person name="Ramirez L."/>
            <person name="Alfaro M."/>
            <person name="Sun H."/>
            <person name="Tritt A."/>
            <person name="Yoshinaga Y."/>
            <person name="Zwiers L.-H."/>
            <person name="Turgeon B."/>
            <person name="Goodwin S."/>
            <person name="Spatafora J."/>
            <person name="Crous P."/>
            <person name="Grigoriev I."/>
        </authorList>
    </citation>
    <scope>NUCLEOTIDE SEQUENCE</scope>
    <source>
        <strain evidence="5">CBS 116435</strain>
    </source>
</reference>
<dbReference type="AlphaFoldDB" id="A0A9P4US48"/>
<dbReference type="EMBL" id="MU003765">
    <property type="protein sequence ID" value="KAF2726357.1"/>
    <property type="molecule type" value="Genomic_DNA"/>
</dbReference>
<sequence>MVNFNPSKDIPDLSGKVVFVTGGNAGLGAATVEAVAAHNPARLYLGCRRVEAGEQLAEKVRQKHPNANLRVLKLDLNSLASVKACAEQFNQESNRLDILFNNAGISGQPAALTADGIEIVFGVNHVAHQYFTLLLMPKLLQTKKTNPDVRIVNVSSVAARSLAPGKGMLLDQAKTNMENISQMARYGHSKLANVLFAKKLSQLYPDILTTSIHPGTVKSDIWDKATELKTIVWLMQPIIWFTGVDIHEGAKNQLWAAFGDGVKNGTYYEPVGKEHAGTKNMKDQKQADELWDWTNKELTAFGAPSWPSA</sequence>
<evidence type="ECO:0000256" key="1">
    <source>
        <dbReference type="ARBA" id="ARBA00006484"/>
    </source>
</evidence>
<evidence type="ECO:0000256" key="2">
    <source>
        <dbReference type="ARBA" id="ARBA00022857"/>
    </source>
</evidence>
<organism evidence="5 6">
    <name type="scientific">Polychaeton citri CBS 116435</name>
    <dbReference type="NCBI Taxonomy" id="1314669"/>
    <lineage>
        <taxon>Eukaryota</taxon>
        <taxon>Fungi</taxon>
        <taxon>Dikarya</taxon>
        <taxon>Ascomycota</taxon>
        <taxon>Pezizomycotina</taxon>
        <taxon>Dothideomycetes</taxon>
        <taxon>Dothideomycetidae</taxon>
        <taxon>Capnodiales</taxon>
        <taxon>Capnodiaceae</taxon>
        <taxon>Polychaeton</taxon>
    </lineage>
</organism>
<dbReference type="Gene3D" id="3.40.50.720">
    <property type="entry name" value="NAD(P)-binding Rossmann-like Domain"/>
    <property type="match status" value="1"/>
</dbReference>
<dbReference type="GO" id="GO:0016491">
    <property type="term" value="F:oxidoreductase activity"/>
    <property type="evidence" value="ECO:0007669"/>
    <property type="project" value="UniProtKB-KW"/>
</dbReference>
<dbReference type="OrthoDB" id="191139at2759"/>
<gene>
    <name evidence="5" type="ORF">K431DRAFT_280390</name>
</gene>